<dbReference type="Pfam" id="PF02624">
    <property type="entry name" value="YcaO"/>
    <property type="match status" value="1"/>
</dbReference>
<dbReference type="NCBIfam" id="TIGR00702">
    <property type="entry name" value="YcaO-type kinase domain"/>
    <property type="match status" value="1"/>
</dbReference>
<sequence length="419" mass="44699">MISASRAPEPIADGAKAHVLGTHRGRAPHETVARLQPLLAQMGITRLADITGLDRIGVPVMMACRPMARSLAISLGKGLDRAAASASALMEAAELYHAEHIELPLKLGSRRDLAARHELAQVERLAQVSDYYHDDLPLLWVEGRDLVSGRSRWLPLECVSADFTAPPGPGAGCFDNSSNGLASGNSLPEAICHGLCELIERDATTLWQADPQAQAATGLDLASVSDPACRQVIGQVVTAGFDLKVWETTSDIGVAGFFCQIIDLCDARGHVGIGAGVHPSRDIALLRAVTEAVQVRATYISGARDDLQPRDFAAEVMARRAWQAGRLRDAHRPARDFAAVPDRQAASFHDDLDWLLARLRAVGLDEVIAVDLSRSELGLAVVRVAVPGLEGPDDHPGYRPGARAAARAAARVRTLAEAP</sequence>
<dbReference type="PANTHER" id="PTHR37809:SF1">
    <property type="entry name" value="RIBOSOMAL PROTEIN S12 METHYLTHIOTRANSFERASE ACCESSORY FACTOR YCAO"/>
    <property type="match status" value="1"/>
</dbReference>
<evidence type="ECO:0000259" key="1">
    <source>
        <dbReference type="PROSITE" id="PS51664"/>
    </source>
</evidence>
<gene>
    <name evidence="2" type="ORF">GL279_03895</name>
</gene>
<keyword evidence="3" id="KW-1185">Reference proteome</keyword>
<dbReference type="Gene3D" id="3.30.160.660">
    <property type="match status" value="1"/>
</dbReference>
<dbReference type="Gene3D" id="3.30.1330.230">
    <property type="match status" value="1"/>
</dbReference>
<dbReference type="OrthoDB" id="109999at2"/>
<dbReference type="AlphaFoldDB" id="A0A844H2L2"/>
<reference evidence="2 3" key="1">
    <citation type="submission" date="2019-11" db="EMBL/GenBank/DDBJ databases">
        <authorList>
            <person name="Dong K."/>
        </authorList>
    </citation>
    <scope>NUCLEOTIDE SEQUENCE [LARGE SCALE GENOMIC DNA]</scope>
    <source>
        <strain evidence="2 3">JCM 17370</strain>
    </source>
</reference>
<name>A0A844H2L2_9RHOB</name>
<comment type="caution">
    <text evidence="2">The sequence shown here is derived from an EMBL/GenBank/DDBJ whole genome shotgun (WGS) entry which is preliminary data.</text>
</comment>
<evidence type="ECO:0000313" key="3">
    <source>
        <dbReference type="Proteomes" id="UP000442533"/>
    </source>
</evidence>
<protein>
    <recommendedName>
        <fullName evidence="1">YcaO domain-containing protein</fullName>
    </recommendedName>
</protein>
<feature type="domain" description="YcaO" evidence="1">
    <location>
        <begin position="76"/>
        <end position="419"/>
    </location>
</feature>
<dbReference type="PANTHER" id="PTHR37809">
    <property type="entry name" value="RIBOSOMAL PROTEIN S12 METHYLTHIOTRANSFERASE ACCESSORY FACTOR YCAO"/>
    <property type="match status" value="1"/>
</dbReference>
<organism evidence="2 3">
    <name type="scientific">Paracoccus limosus</name>
    <dbReference type="NCBI Taxonomy" id="913252"/>
    <lineage>
        <taxon>Bacteria</taxon>
        <taxon>Pseudomonadati</taxon>
        <taxon>Pseudomonadota</taxon>
        <taxon>Alphaproteobacteria</taxon>
        <taxon>Rhodobacterales</taxon>
        <taxon>Paracoccaceae</taxon>
        <taxon>Paracoccus</taxon>
    </lineage>
</organism>
<dbReference type="RefSeq" id="WP_155063288.1">
    <property type="nucleotide sequence ID" value="NZ_WMIF01000003.1"/>
</dbReference>
<dbReference type="PROSITE" id="PS51664">
    <property type="entry name" value="YCAO"/>
    <property type="match status" value="1"/>
</dbReference>
<proteinExistence type="predicted"/>
<dbReference type="InterPro" id="IPR003776">
    <property type="entry name" value="YcaO-like_dom"/>
</dbReference>
<accession>A0A844H2L2</accession>
<dbReference type="Proteomes" id="UP000442533">
    <property type="component" value="Unassembled WGS sequence"/>
</dbReference>
<dbReference type="Gene3D" id="3.30.40.250">
    <property type="match status" value="1"/>
</dbReference>
<dbReference type="EMBL" id="WMIF01000003">
    <property type="protein sequence ID" value="MTH33733.1"/>
    <property type="molecule type" value="Genomic_DNA"/>
</dbReference>
<evidence type="ECO:0000313" key="2">
    <source>
        <dbReference type="EMBL" id="MTH33733.1"/>
    </source>
</evidence>